<dbReference type="Ensembl" id="ENSLACT00000004941.1">
    <property type="protein sequence ID" value="ENSLACP00000004898.1"/>
    <property type="gene ID" value="ENSLACG00000004355.1"/>
</dbReference>
<dbReference type="Proteomes" id="UP000008672">
    <property type="component" value="Unassembled WGS sequence"/>
</dbReference>
<dbReference type="PANTHER" id="PTHR16096:SF8">
    <property type="entry name" value="TRAFFICKING PROTEIN PARTICLE COMPLEX SUBUNIT 14"/>
    <property type="match status" value="1"/>
</dbReference>
<accession>H3A5H7</accession>
<dbReference type="EMBL" id="AFYH01231869">
    <property type="status" value="NOT_ANNOTATED_CDS"/>
    <property type="molecule type" value="Genomic_DNA"/>
</dbReference>
<evidence type="ECO:0000259" key="2">
    <source>
        <dbReference type="Pfam" id="PF15806"/>
    </source>
</evidence>
<feature type="region of interest" description="Disordered" evidence="1">
    <location>
        <begin position="344"/>
        <end position="365"/>
    </location>
</feature>
<protein>
    <submittedName>
        <fullName evidence="4">Trafficking protein particle complex subunit 14</fullName>
    </submittedName>
</protein>
<dbReference type="EMBL" id="AFYH01231868">
    <property type="status" value="NOT_ANNOTATED_CDS"/>
    <property type="molecule type" value="Genomic_DNA"/>
</dbReference>
<dbReference type="InterPro" id="IPR055452">
    <property type="entry name" value="TRAPP14_C"/>
</dbReference>
<dbReference type="GO" id="GO:1990071">
    <property type="term" value="C:TRAPPII protein complex"/>
    <property type="evidence" value="ECO:0007669"/>
    <property type="project" value="TreeGrafter"/>
</dbReference>
<evidence type="ECO:0000313" key="5">
    <source>
        <dbReference type="Proteomes" id="UP000008672"/>
    </source>
</evidence>
<reference evidence="5" key="1">
    <citation type="submission" date="2011-08" db="EMBL/GenBank/DDBJ databases">
        <title>The draft genome of Latimeria chalumnae.</title>
        <authorList>
            <person name="Di Palma F."/>
            <person name="Alfoldi J."/>
            <person name="Johnson J."/>
            <person name="Berlin A."/>
            <person name="Gnerre S."/>
            <person name="Jaffe D."/>
            <person name="MacCallum I."/>
            <person name="Young S."/>
            <person name="Walker B.J."/>
            <person name="Lander E."/>
            <person name="Lindblad-Toh K."/>
        </authorList>
    </citation>
    <scope>NUCLEOTIDE SEQUENCE [LARGE SCALE GENOMIC DNA]</scope>
    <source>
        <strain evidence="5">Wild caught</strain>
    </source>
</reference>
<gene>
    <name evidence="4" type="primary">TRAPPC14</name>
</gene>
<dbReference type="InterPro" id="IPR031626">
    <property type="entry name" value="TRAPPC14"/>
</dbReference>
<dbReference type="GO" id="GO:0060271">
    <property type="term" value="P:cilium assembly"/>
    <property type="evidence" value="ECO:0007669"/>
    <property type="project" value="InterPro"/>
</dbReference>
<dbReference type="EMBL" id="AFYH01231871">
    <property type="status" value="NOT_ANNOTATED_CDS"/>
    <property type="molecule type" value="Genomic_DNA"/>
</dbReference>
<sequence length="412" mass="46478">IIVTVWKRDTEKAEIREHGYLRILQHRAPSQIFREDQSSFKAQVSTLLTVLPPPTVKCRQVNVSGKYLTVLKVLNTSSQEEISVRDIRILPNFNTSYLPVMPDGSVLLVDSVCHQSGDVSMASFYRMDSVSCRLPSMLSALEEQNFLFQLQVNEGPQQDTKEVRRPPPATQYRAAYLKFPEEIYTNRRLPSIRLDRPCFVMMASCDSPVQVQKRFNVQYTVLNNLQDFLAVRLVWTPENAFTGESMSEMRRGSVPAAWEEGAVRHCGLEKRGFSSPPPPRDQVCGVTFSRLFLSLPQLSQHMKLKLQFSASVSIPPPDARPVSRKNSPSSPAVRDLVERHQANLGRSQSFSHQQPSRSHLMRSGSVMERRAITPPVGSPIGRPLYLPPEKAVLSLDKIAKRECKVLVVDPVT</sequence>
<dbReference type="GeneTree" id="ENSGT00390000014725"/>
<dbReference type="EMBL" id="AFYH01231872">
    <property type="status" value="NOT_ANNOTATED_CDS"/>
    <property type="molecule type" value="Genomic_DNA"/>
</dbReference>
<evidence type="ECO:0000259" key="3">
    <source>
        <dbReference type="Pfam" id="PF23652"/>
    </source>
</evidence>
<reference evidence="4" key="3">
    <citation type="submission" date="2025-09" db="UniProtKB">
        <authorList>
            <consortium name="Ensembl"/>
        </authorList>
    </citation>
    <scope>IDENTIFICATION</scope>
</reference>
<evidence type="ECO:0000256" key="1">
    <source>
        <dbReference type="SAM" id="MobiDB-lite"/>
    </source>
</evidence>
<evidence type="ECO:0000313" key="4">
    <source>
        <dbReference type="Ensembl" id="ENSLACP00000004898.1"/>
    </source>
</evidence>
<dbReference type="Pfam" id="PF23652">
    <property type="entry name" value="TRAPP14_C"/>
    <property type="match status" value="1"/>
</dbReference>
<dbReference type="EMBL" id="AFYH01231873">
    <property type="status" value="NOT_ANNOTATED_CDS"/>
    <property type="molecule type" value="Genomic_DNA"/>
</dbReference>
<feature type="domain" description="TRAPP14 N-terminal" evidence="2">
    <location>
        <begin position="1"/>
        <end position="198"/>
    </location>
</feature>
<dbReference type="PANTHER" id="PTHR16096">
    <property type="entry name" value="MICROTUBULE-ASSOCIATED PROTEIN 11"/>
    <property type="match status" value="1"/>
</dbReference>
<dbReference type="AlphaFoldDB" id="H3A5H7"/>
<dbReference type="GO" id="GO:0043014">
    <property type="term" value="F:alpha-tubulin binding"/>
    <property type="evidence" value="ECO:0007669"/>
    <property type="project" value="InterPro"/>
</dbReference>
<feature type="compositionally biased region" description="Polar residues" evidence="1">
    <location>
        <begin position="344"/>
        <end position="357"/>
    </location>
</feature>
<organism evidence="4 5">
    <name type="scientific">Latimeria chalumnae</name>
    <name type="common">Coelacanth</name>
    <dbReference type="NCBI Taxonomy" id="7897"/>
    <lineage>
        <taxon>Eukaryota</taxon>
        <taxon>Metazoa</taxon>
        <taxon>Chordata</taxon>
        <taxon>Craniata</taxon>
        <taxon>Vertebrata</taxon>
        <taxon>Euteleostomi</taxon>
        <taxon>Coelacanthiformes</taxon>
        <taxon>Coelacanthidae</taxon>
        <taxon>Latimeria</taxon>
    </lineage>
</organism>
<dbReference type="InterPro" id="IPR055453">
    <property type="entry name" value="TRAPP14_N"/>
</dbReference>
<feature type="domain" description="TRAPP14 C-terminal" evidence="3">
    <location>
        <begin position="199"/>
        <end position="411"/>
    </location>
</feature>
<dbReference type="EMBL" id="AFYH01231874">
    <property type="status" value="NOT_ANNOTATED_CDS"/>
    <property type="molecule type" value="Genomic_DNA"/>
</dbReference>
<keyword evidence="5" id="KW-1185">Reference proteome</keyword>
<dbReference type="HOGENOM" id="CLU_031637_0_0_1"/>
<reference evidence="4" key="2">
    <citation type="submission" date="2025-08" db="UniProtKB">
        <authorList>
            <consortium name="Ensembl"/>
        </authorList>
    </citation>
    <scope>IDENTIFICATION</scope>
</reference>
<name>H3A5H7_LATCH</name>
<dbReference type="EMBL" id="AFYH01231870">
    <property type="status" value="NOT_ANNOTATED_CDS"/>
    <property type="molecule type" value="Genomic_DNA"/>
</dbReference>
<proteinExistence type="predicted"/>
<dbReference type="Pfam" id="PF15806">
    <property type="entry name" value="TRAPP14_N"/>
    <property type="match status" value="1"/>
</dbReference>